<protein>
    <submittedName>
        <fullName evidence="1">Uncharacterized protein</fullName>
    </submittedName>
</protein>
<accession>A0A3P7MEP9</accession>
<reference evidence="1 2" key="1">
    <citation type="submission" date="2018-11" db="EMBL/GenBank/DDBJ databases">
        <authorList>
            <consortium name="Pathogen Informatics"/>
        </authorList>
    </citation>
    <scope>NUCLEOTIDE SEQUENCE [LARGE SCALE GENOMIC DNA]</scope>
</reference>
<evidence type="ECO:0000313" key="1">
    <source>
        <dbReference type="EMBL" id="VDN27954.1"/>
    </source>
</evidence>
<dbReference type="AlphaFoldDB" id="A0A3P7MEP9"/>
<gene>
    <name evidence="1" type="ORF">CGOC_LOCUS10812</name>
</gene>
<dbReference type="Proteomes" id="UP000271889">
    <property type="component" value="Unassembled WGS sequence"/>
</dbReference>
<keyword evidence="2" id="KW-1185">Reference proteome</keyword>
<name>A0A3P7MEP9_CYLGO</name>
<proteinExistence type="predicted"/>
<evidence type="ECO:0000313" key="2">
    <source>
        <dbReference type="Proteomes" id="UP000271889"/>
    </source>
</evidence>
<dbReference type="EMBL" id="UYRV01113040">
    <property type="protein sequence ID" value="VDN27954.1"/>
    <property type="molecule type" value="Genomic_DNA"/>
</dbReference>
<sequence>MLHLLSQQALRAVPAVSPYGHLRHLPCRVEDRRVPRLQNPGWRFDEGLFLMLIVRRDSALKLLLEVLSQDIYVHDFLFL</sequence>
<organism evidence="1 2">
    <name type="scientific">Cylicostephanus goldi</name>
    <name type="common">Nematode worm</name>
    <dbReference type="NCBI Taxonomy" id="71465"/>
    <lineage>
        <taxon>Eukaryota</taxon>
        <taxon>Metazoa</taxon>
        <taxon>Ecdysozoa</taxon>
        <taxon>Nematoda</taxon>
        <taxon>Chromadorea</taxon>
        <taxon>Rhabditida</taxon>
        <taxon>Rhabditina</taxon>
        <taxon>Rhabditomorpha</taxon>
        <taxon>Strongyloidea</taxon>
        <taxon>Strongylidae</taxon>
        <taxon>Cylicostephanus</taxon>
    </lineage>
</organism>